<dbReference type="Proteomes" id="UP001629953">
    <property type="component" value="Unassembled WGS sequence"/>
</dbReference>
<evidence type="ECO:0000256" key="11">
    <source>
        <dbReference type="PROSITE-ProRule" id="PRU00278"/>
    </source>
</evidence>
<keyword evidence="5 12" id="KW-1133">Transmembrane helix</keyword>
<evidence type="ECO:0000256" key="5">
    <source>
        <dbReference type="ARBA" id="ARBA00022989"/>
    </source>
</evidence>
<keyword evidence="6 12" id="KW-0472">Membrane</keyword>
<dbReference type="PANTHER" id="PTHR47529">
    <property type="entry name" value="PEPTIDYL-PROLYL CIS-TRANS ISOMERASE D"/>
    <property type="match status" value="1"/>
</dbReference>
<dbReference type="Pfam" id="PF00639">
    <property type="entry name" value="Rotamase"/>
    <property type="match status" value="1"/>
</dbReference>
<evidence type="ECO:0000256" key="8">
    <source>
        <dbReference type="ARBA" id="ARBA00038408"/>
    </source>
</evidence>
<feature type="domain" description="PpiC" evidence="13">
    <location>
        <begin position="268"/>
        <end position="366"/>
    </location>
</feature>
<accession>A0ABW9G3I2</accession>
<dbReference type="InterPro" id="IPR000297">
    <property type="entry name" value="PPIase_PpiC"/>
</dbReference>
<dbReference type="SUPFAM" id="SSF54534">
    <property type="entry name" value="FKBP-like"/>
    <property type="match status" value="1"/>
</dbReference>
<evidence type="ECO:0000256" key="12">
    <source>
        <dbReference type="SAM" id="Phobius"/>
    </source>
</evidence>
<evidence type="ECO:0000256" key="9">
    <source>
        <dbReference type="ARBA" id="ARBA00040743"/>
    </source>
</evidence>
<dbReference type="PROSITE" id="PS50198">
    <property type="entry name" value="PPIC_PPIASE_2"/>
    <property type="match status" value="1"/>
</dbReference>
<protein>
    <recommendedName>
        <fullName evidence="9">Periplasmic chaperone PpiD</fullName>
    </recommendedName>
    <alternativeName>
        <fullName evidence="10">Periplasmic folding chaperone</fullName>
    </alternativeName>
</protein>
<organism evidence="14 15">
    <name type="scientific">Celerinatantimonas yamalensis</name>
    <dbReference type="NCBI Taxonomy" id="559956"/>
    <lineage>
        <taxon>Bacteria</taxon>
        <taxon>Pseudomonadati</taxon>
        <taxon>Pseudomonadota</taxon>
        <taxon>Gammaproteobacteria</taxon>
        <taxon>Celerinatantimonadaceae</taxon>
        <taxon>Celerinatantimonas</taxon>
    </lineage>
</organism>
<keyword evidence="3" id="KW-0997">Cell inner membrane</keyword>
<sequence>MLDKIQEGGQSLVIKIILGLIIVSFALAGIGSYVASPSASYAAKVNGDVISQAEFQQAYQNERQQMQSRFGSAFLQLADNPQYMAQLKKNVLQRLVDQKLIDQQSKAMRISVSDAQVKQAILAMAAFQKDGHFDNATFRQRLATAGLTPARFSQLIRKDLMNQQLQSALFATQFTLPNEVTQLANLQSQTRQFSYVAVPGDKFADDVKVTDKELNNYYQAHLQQFRSPEMVSFNYILVDAKQLAKTIQVSDQQAQSYLNNHANDYQLPAQRHVAHILIKFGKDPAQAKAKAEAIEKQLKDGADFAALAKKDSQDTFSAKKGGVLDWFQKGVMPANFDKAAFGLAKVGDISSVVKTKYGYHIIKLLGIQNSKMPSLDSVKAKVVKKIQQDQAMTQFYDLSQKLSNLSFEMPDSLDQVAKQMGVKVLSATNVTRANLPGDLQNPEVVKQVFSQDAIEKKQNSNVINLSPEQAVVVRLTGHQAAKTQPFDKVKDQVTKSFVAQQQLKLSQAYAKKLLAAIANPQQFAQLIQAKGLQEQQVKAVTRNDQELDPQLLQQVFSMPHPKAGKEPSQVVQLASGDSYVVKLLNVAQPKPDAKLDGQIAQKLQGYFVNEDYRLLLDYLKSKANIEYNG</sequence>
<dbReference type="EMBL" id="JBEQCT010000001">
    <property type="protein sequence ID" value="MFM2484234.1"/>
    <property type="molecule type" value="Genomic_DNA"/>
</dbReference>
<dbReference type="InterPro" id="IPR046357">
    <property type="entry name" value="PPIase_dom_sf"/>
</dbReference>
<dbReference type="PANTHER" id="PTHR47529:SF1">
    <property type="entry name" value="PERIPLASMIC CHAPERONE PPID"/>
    <property type="match status" value="1"/>
</dbReference>
<keyword evidence="2" id="KW-1003">Cell membrane</keyword>
<dbReference type="SUPFAM" id="SSF109998">
    <property type="entry name" value="Triger factor/SurA peptide-binding domain-like"/>
    <property type="match status" value="1"/>
</dbReference>
<evidence type="ECO:0000256" key="4">
    <source>
        <dbReference type="ARBA" id="ARBA00022692"/>
    </source>
</evidence>
<evidence type="ECO:0000256" key="10">
    <source>
        <dbReference type="ARBA" id="ARBA00042775"/>
    </source>
</evidence>
<feature type="transmembrane region" description="Helical" evidence="12">
    <location>
        <begin position="12"/>
        <end position="35"/>
    </location>
</feature>
<dbReference type="Gene3D" id="1.10.4030.10">
    <property type="entry name" value="Porin chaperone SurA, peptide-binding domain"/>
    <property type="match status" value="1"/>
</dbReference>
<evidence type="ECO:0000313" key="14">
    <source>
        <dbReference type="EMBL" id="MFM2484234.1"/>
    </source>
</evidence>
<evidence type="ECO:0000256" key="1">
    <source>
        <dbReference type="ARBA" id="ARBA00004382"/>
    </source>
</evidence>
<reference evidence="14 15" key="1">
    <citation type="journal article" date="2013" name="Int. J. Syst. Evol. Microbiol.">
        <title>Celerinatantimonas yamalensis sp. nov., a cold-adapted diazotrophic bacterium from a cold permafrost brine.</title>
        <authorList>
            <person name="Shcherbakova V."/>
            <person name="Chuvilskaya N."/>
            <person name="Rivkina E."/>
            <person name="Demidov N."/>
            <person name="Uchaeva V."/>
            <person name="Suetin S."/>
            <person name="Suzina N."/>
            <person name="Gilichinsky D."/>
        </authorList>
    </citation>
    <scope>NUCLEOTIDE SEQUENCE [LARGE SCALE GENOMIC DNA]</scope>
    <source>
        <strain evidence="14 15">C7</strain>
    </source>
</reference>
<keyword evidence="15" id="KW-1185">Reference proteome</keyword>
<evidence type="ECO:0000256" key="3">
    <source>
        <dbReference type="ARBA" id="ARBA00022519"/>
    </source>
</evidence>
<evidence type="ECO:0000259" key="13">
    <source>
        <dbReference type="PROSITE" id="PS50198"/>
    </source>
</evidence>
<dbReference type="Pfam" id="PF13624">
    <property type="entry name" value="SurA_N_3"/>
    <property type="match status" value="1"/>
</dbReference>
<gene>
    <name evidence="14" type="ORF">ABUE30_04000</name>
</gene>
<dbReference type="RefSeq" id="WP_408622370.1">
    <property type="nucleotide sequence ID" value="NZ_JBEQCT010000001.1"/>
</dbReference>
<evidence type="ECO:0000256" key="2">
    <source>
        <dbReference type="ARBA" id="ARBA00022475"/>
    </source>
</evidence>
<keyword evidence="11" id="KW-0697">Rotamase</keyword>
<evidence type="ECO:0000313" key="15">
    <source>
        <dbReference type="Proteomes" id="UP001629953"/>
    </source>
</evidence>
<keyword evidence="11" id="KW-0413">Isomerase</keyword>
<dbReference type="Gene3D" id="3.10.50.40">
    <property type="match status" value="1"/>
</dbReference>
<evidence type="ECO:0000256" key="6">
    <source>
        <dbReference type="ARBA" id="ARBA00023136"/>
    </source>
</evidence>
<evidence type="ECO:0000256" key="7">
    <source>
        <dbReference type="ARBA" id="ARBA00023186"/>
    </source>
</evidence>
<comment type="subcellular location">
    <subcellularLocation>
        <location evidence="1">Cell inner membrane</location>
        <topology evidence="1">Single-pass type II membrane protein</topology>
        <orientation evidence="1">Periplasmic side</orientation>
    </subcellularLocation>
</comment>
<name>A0ABW9G3I2_9GAMM</name>
<proteinExistence type="inferred from homology"/>
<dbReference type="InterPro" id="IPR027304">
    <property type="entry name" value="Trigger_fact/SurA_dom_sf"/>
</dbReference>
<keyword evidence="4 12" id="KW-0812">Transmembrane</keyword>
<comment type="similarity">
    <text evidence="8">Belongs to the PpiD chaperone family.</text>
</comment>
<dbReference type="InterPro" id="IPR052029">
    <property type="entry name" value="PpiD_chaperone"/>
</dbReference>
<comment type="caution">
    <text evidence="14">The sequence shown here is derived from an EMBL/GenBank/DDBJ whole genome shotgun (WGS) entry which is preliminary data.</text>
</comment>
<keyword evidence="7" id="KW-0143">Chaperone</keyword>